<dbReference type="InterPro" id="IPR012334">
    <property type="entry name" value="Pectin_lyas_fold"/>
</dbReference>
<dbReference type="AlphaFoldDB" id="F0SJU0"/>
<dbReference type="InterPro" id="IPR024519">
    <property type="entry name" value="IAT_beta"/>
</dbReference>
<dbReference type="Gene3D" id="2.40.160.160">
    <property type="entry name" value="Inverse autotransporter, beta-domain"/>
    <property type="match status" value="1"/>
</dbReference>
<keyword evidence="1" id="KW-0732">Signal</keyword>
<dbReference type="SMART" id="SM00710">
    <property type="entry name" value="PbH1"/>
    <property type="match status" value="8"/>
</dbReference>
<dbReference type="RefSeq" id="WP_013627365.1">
    <property type="nucleotide sequence ID" value="NC_015174.1"/>
</dbReference>
<dbReference type="STRING" id="756272.Plabr_1008"/>
<evidence type="ECO:0000259" key="3">
    <source>
        <dbReference type="Pfam" id="PF13229"/>
    </source>
</evidence>
<dbReference type="Pfam" id="PF11924">
    <property type="entry name" value="IAT_beta"/>
    <property type="match status" value="1"/>
</dbReference>
<dbReference type="SUPFAM" id="SSF51126">
    <property type="entry name" value="Pectin lyase-like"/>
    <property type="match status" value="1"/>
</dbReference>
<dbReference type="InterPro" id="IPR038177">
    <property type="entry name" value="IAT_beta_sf"/>
</dbReference>
<dbReference type="EMBL" id="CP002546">
    <property type="protein sequence ID" value="ADY58629.1"/>
    <property type="molecule type" value="Genomic_DNA"/>
</dbReference>
<dbReference type="Gene3D" id="2.160.20.10">
    <property type="entry name" value="Single-stranded right-handed beta-helix, Pectin lyase-like"/>
    <property type="match status" value="1"/>
</dbReference>
<evidence type="ECO:0000259" key="2">
    <source>
        <dbReference type="Pfam" id="PF11924"/>
    </source>
</evidence>
<dbReference type="Pfam" id="PF13229">
    <property type="entry name" value="Beta_helix"/>
    <property type="match status" value="1"/>
</dbReference>
<feature type="signal peptide" evidence="1">
    <location>
        <begin position="1"/>
        <end position="28"/>
    </location>
</feature>
<dbReference type="OrthoDB" id="245699at2"/>
<accession>F0SJU0</accession>
<dbReference type="Proteomes" id="UP000006860">
    <property type="component" value="Chromosome"/>
</dbReference>
<dbReference type="HOGENOM" id="CLU_303448_0_0_0"/>
<sequence length="981" mass="103525">MPAAFPVFSKWKAVLSLSVLAGSLFASAASARAEVDGRLGHTALPTVGRNTGISHVEMFPYIMIEDEQILFGDVRGFITNDGQLGGNFGGGFRFLEPNDIVILGVNGFYDVDQTTGELFQQVGFGLEALTRVGRITSNFYFPIGNDSKTLEEQRSNARFSGNQILFDNLIVHGEAMRGVDVTAGVYLPGDFAREHNMELSTGWYQFQGDNVENINGFKIQVDGEIVPSLEASVAVTSDDYFGPNATIGLSWRFGNRDVPDEGLEKQLRRFVDRNYNVVVGEWGQAGENLALINPLTGSEYVVQHVSSASLGGTGEFDSPFDSLADAQNAGGDILYVHSGTTLNESIVLQDGQMLLGGGTAHDIIDDIYGTVSLPQDSNGGGLPTLINSAVNAITMGSNSTVSGFNINTPNGDAIVANGIDNFTIRDITITNPNGDGVFINDSTNGVIDNLTINGGNSNGLRITNIDDIEDILEINDVFIDGVAGDGVHIDNGRGEIAFDGDLVINNAGGNSFFVTNLTTTTVTDDQGTTDTDDDVDTDYEGTVTVESLEINGATGGTGINVVDNDGLVWFRDVTVVTDGGSAVRARNTDRFFIGDGTLNSTNAAAVDIETSLIDLRLESITANGGVNGIRLVDTDGRLLVFGNGNDDSGGAINNTEVAVLMSGSEQIALQQMTFDGNELIADLDNVEHFEMNSATVTNTETQFVNALNAQTMLVTNSTFTDNDLTADTGVLFAVDTDDTFTTRFNGNTVEGDGPRRIFHAETLAGGEDSALVYSFQANDVELSKVNGVAAGFNWTGGIQAGLGNNLVHGLEDGATGFEFVAGDSADNALIDISQNGFAFEGDNSTGISIVSDAPMVAQMNLNLIQFRGLNGVGMDLTGNKVSTFNVNLNQIDDFAGGATGILFRSAFDGSTIALNRNQIDLSANDAFIDRGIVLQSVGGVDDPLVNFVSSASNAIFGASTTFSVPSGSTTGQVIINSQTIR</sequence>
<feature type="domain" description="Inverse autotransporter beta-domain" evidence="2">
    <location>
        <begin position="53"/>
        <end position="216"/>
    </location>
</feature>
<evidence type="ECO:0000256" key="1">
    <source>
        <dbReference type="SAM" id="SignalP"/>
    </source>
</evidence>
<dbReference type="InterPro" id="IPR039448">
    <property type="entry name" value="Beta_helix"/>
</dbReference>
<gene>
    <name evidence="4" type="ordered locus">Plabr_1008</name>
</gene>
<feature type="chain" id="PRO_5003257050" description="Inverse autotransporter beta-domain domain-containing protein" evidence="1">
    <location>
        <begin position="29"/>
        <end position="981"/>
    </location>
</feature>
<keyword evidence="5" id="KW-1185">Reference proteome</keyword>
<reference evidence="5" key="1">
    <citation type="submission" date="2011-02" db="EMBL/GenBank/DDBJ databases">
        <title>The complete genome of Planctomyces brasiliensis DSM 5305.</title>
        <authorList>
            <person name="Lucas S."/>
            <person name="Copeland A."/>
            <person name="Lapidus A."/>
            <person name="Bruce D."/>
            <person name="Goodwin L."/>
            <person name="Pitluck S."/>
            <person name="Kyrpides N."/>
            <person name="Mavromatis K."/>
            <person name="Pagani I."/>
            <person name="Ivanova N."/>
            <person name="Ovchinnikova G."/>
            <person name="Lu M."/>
            <person name="Detter J.C."/>
            <person name="Han C."/>
            <person name="Land M."/>
            <person name="Hauser L."/>
            <person name="Markowitz V."/>
            <person name="Cheng J.-F."/>
            <person name="Hugenholtz P."/>
            <person name="Woyke T."/>
            <person name="Wu D."/>
            <person name="Tindall B."/>
            <person name="Pomrenke H.G."/>
            <person name="Brambilla E."/>
            <person name="Klenk H.-P."/>
            <person name="Eisen J.A."/>
        </authorList>
    </citation>
    <scope>NUCLEOTIDE SEQUENCE [LARGE SCALE GENOMIC DNA]</scope>
    <source>
        <strain evidence="5">ATCC 49424 / DSM 5305 / JCM 21570 / NBRC 103401 / IFAM 1448</strain>
    </source>
</reference>
<evidence type="ECO:0008006" key="6">
    <source>
        <dbReference type="Google" id="ProtNLM"/>
    </source>
</evidence>
<feature type="domain" description="Right handed beta helix" evidence="3">
    <location>
        <begin position="396"/>
        <end position="523"/>
    </location>
</feature>
<name>F0SJU0_RUBBR</name>
<dbReference type="InterPro" id="IPR011050">
    <property type="entry name" value="Pectin_lyase_fold/virulence"/>
</dbReference>
<protein>
    <recommendedName>
        <fullName evidence="6">Inverse autotransporter beta-domain domain-containing protein</fullName>
    </recommendedName>
</protein>
<proteinExistence type="predicted"/>
<dbReference type="InterPro" id="IPR006626">
    <property type="entry name" value="PbH1"/>
</dbReference>
<evidence type="ECO:0000313" key="5">
    <source>
        <dbReference type="Proteomes" id="UP000006860"/>
    </source>
</evidence>
<organism evidence="4 5">
    <name type="scientific">Rubinisphaera brasiliensis (strain ATCC 49424 / DSM 5305 / JCM 21570 / IAM 15109 / NBRC 103401 / IFAM 1448)</name>
    <name type="common">Planctomyces brasiliensis</name>
    <dbReference type="NCBI Taxonomy" id="756272"/>
    <lineage>
        <taxon>Bacteria</taxon>
        <taxon>Pseudomonadati</taxon>
        <taxon>Planctomycetota</taxon>
        <taxon>Planctomycetia</taxon>
        <taxon>Planctomycetales</taxon>
        <taxon>Planctomycetaceae</taxon>
        <taxon>Rubinisphaera</taxon>
    </lineage>
</organism>
<evidence type="ECO:0000313" key="4">
    <source>
        <dbReference type="EMBL" id="ADY58629.1"/>
    </source>
</evidence>
<dbReference type="eggNOG" id="COG5434">
    <property type="taxonomic scope" value="Bacteria"/>
</dbReference>
<dbReference type="KEGG" id="pbs:Plabr_1008"/>